<organism evidence="1 2">
    <name type="scientific">Candidatus Kaiserbacteria bacterium RIFCSPHIGHO2_01_FULL_49_13</name>
    <dbReference type="NCBI Taxonomy" id="1798477"/>
    <lineage>
        <taxon>Bacteria</taxon>
        <taxon>Candidatus Kaiseribacteriota</taxon>
    </lineage>
</organism>
<sequence length="206" mass="22653">MKEDIATLGKLGSRAKRMVESIVTLEGSPPPFATTMKMAQGFIFLLNQLPAKTRRVLLDEYHVGNRIEAVVRTSAIIEGNQHLIEGVKLIQEKPREGLIELCVGLAMLGRLRQSIPDKALKEARKALITVLEFLGSNEDKAFAATLKRTPSQNQVTAAYKNLEAHVTLKAAIEKKGFIPEDLVAALYPRHVLATIEPLVAGRISVH</sequence>
<evidence type="ECO:0000313" key="2">
    <source>
        <dbReference type="Proteomes" id="UP000178344"/>
    </source>
</evidence>
<dbReference type="AlphaFoldDB" id="A0A1F6CDM4"/>
<proteinExistence type="predicted"/>
<accession>A0A1F6CDM4</accession>
<protein>
    <submittedName>
        <fullName evidence="1">Uncharacterized protein</fullName>
    </submittedName>
</protein>
<reference evidence="1 2" key="1">
    <citation type="journal article" date="2016" name="Nat. Commun.">
        <title>Thousands of microbial genomes shed light on interconnected biogeochemical processes in an aquifer system.</title>
        <authorList>
            <person name="Anantharaman K."/>
            <person name="Brown C.T."/>
            <person name="Hug L.A."/>
            <person name="Sharon I."/>
            <person name="Castelle C.J."/>
            <person name="Probst A.J."/>
            <person name="Thomas B.C."/>
            <person name="Singh A."/>
            <person name="Wilkins M.J."/>
            <person name="Karaoz U."/>
            <person name="Brodie E.L."/>
            <person name="Williams K.H."/>
            <person name="Hubbard S.S."/>
            <person name="Banfield J.F."/>
        </authorList>
    </citation>
    <scope>NUCLEOTIDE SEQUENCE [LARGE SCALE GENOMIC DNA]</scope>
</reference>
<evidence type="ECO:0000313" key="1">
    <source>
        <dbReference type="EMBL" id="OGG47107.1"/>
    </source>
</evidence>
<name>A0A1F6CDM4_9BACT</name>
<comment type="caution">
    <text evidence="1">The sequence shown here is derived from an EMBL/GenBank/DDBJ whole genome shotgun (WGS) entry which is preliminary data.</text>
</comment>
<dbReference type="Proteomes" id="UP000178344">
    <property type="component" value="Unassembled WGS sequence"/>
</dbReference>
<dbReference type="EMBL" id="MFKQ01000030">
    <property type="protein sequence ID" value="OGG47107.1"/>
    <property type="molecule type" value="Genomic_DNA"/>
</dbReference>
<gene>
    <name evidence="1" type="ORF">A2671_00860</name>
</gene>